<keyword evidence="1" id="KW-1133">Transmembrane helix</keyword>
<accession>A0AA38PUI0</accession>
<evidence type="ECO:0000313" key="3">
    <source>
        <dbReference type="Proteomes" id="UP001163850"/>
    </source>
</evidence>
<gene>
    <name evidence="2" type="ORF">F5890DRAFT_1532124</name>
</gene>
<dbReference type="AlphaFoldDB" id="A0AA38PUI0"/>
<keyword evidence="1" id="KW-0472">Membrane</keyword>
<organism evidence="2 3">
    <name type="scientific">Lentinula detonsa</name>
    <dbReference type="NCBI Taxonomy" id="2804962"/>
    <lineage>
        <taxon>Eukaryota</taxon>
        <taxon>Fungi</taxon>
        <taxon>Dikarya</taxon>
        <taxon>Basidiomycota</taxon>
        <taxon>Agaricomycotina</taxon>
        <taxon>Agaricomycetes</taxon>
        <taxon>Agaricomycetidae</taxon>
        <taxon>Agaricales</taxon>
        <taxon>Marasmiineae</taxon>
        <taxon>Omphalotaceae</taxon>
        <taxon>Lentinula</taxon>
    </lineage>
</organism>
<dbReference type="Proteomes" id="UP001163850">
    <property type="component" value="Unassembled WGS sequence"/>
</dbReference>
<dbReference type="EMBL" id="MU802081">
    <property type="protein sequence ID" value="KAJ3982033.1"/>
    <property type="molecule type" value="Genomic_DNA"/>
</dbReference>
<reference evidence="2" key="1">
    <citation type="submission" date="2022-08" db="EMBL/GenBank/DDBJ databases">
        <authorList>
            <consortium name="DOE Joint Genome Institute"/>
            <person name="Min B."/>
            <person name="Riley R."/>
            <person name="Sierra-Patev S."/>
            <person name="Naranjo-Ortiz M."/>
            <person name="Looney B."/>
            <person name="Konkel Z."/>
            <person name="Slot J.C."/>
            <person name="Sakamoto Y."/>
            <person name="Steenwyk J.L."/>
            <person name="Rokas A."/>
            <person name="Carro J."/>
            <person name="Camarero S."/>
            <person name="Ferreira P."/>
            <person name="Molpeceres G."/>
            <person name="Ruiz-Duenas F.J."/>
            <person name="Serrano A."/>
            <person name="Henrissat B."/>
            <person name="Drula E."/>
            <person name="Hughes K.W."/>
            <person name="Mata J.L."/>
            <person name="Ishikawa N.K."/>
            <person name="Vargas-Isla R."/>
            <person name="Ushijima S."/>
            <person name="Smith C.A."/>
            <person name="Ahrendt S."/>
            <person name="Andreopoulos W."/>
            <person name="He G."/>
            <person name="Labutti K."/>
            <person name="Lipzen A."/>
            <person name="Ng V."/>
            <person name="Sandor L."/>
            <person name="Barry K."/>
            <person name="Martinez A.T."/>
            <person name="Xiao Y."/>
            <person name="Gibbons J.G."/>
            <person name="Terashima K."/>
            <person name="Hibbett D.S."/>
            <person name="Grigoriev I.V."/>
        </authorList>
    </citation>
    <scope>NUCLEOTIDE SEQUENCE</scope>
    <source>
        <strain evidence="2">TFB7829</strain>
    </source>
</reference>
<evidence type="ECO:0000256" key="1">
    <source>
        <dbReference type="SAM" id="Phobius"/>
    </source>
</evidence>
<name>A0AA38PUI0_9AGAR</name>
<proteinExistence type="predicted"/>
<feature type="transmembrane region" description="Helical" evidence="1">
    <location>
        <begin position="86"/>
        <end position="107"/>
    </location>
</feature>
<protein>
    <submittedName>
        <fullName evidence="2">Uncharacterized protein</fullName>
    </submittedName>
</protein>
<comment type="caution">
    <text evidence="2">The sequence shown here is derived from an EMBL/GenBank/DDBJ whole genome shotgun (WGS) entry which is preliminary data.</text>
</comment>
<keyword evidence="1" id="KW-0812">Transmembrane</keyword>
<evidence type="ECO:0000313" key="2">
    <source>
        <dbReference type="EMBL" id="KAJ3982033.1"/>
    </source>
</evidence>
<sequence length="153" mass="17198">MQHTRHNYVHTQVHNANDEDEDLASENFLAFALCPKSKVVIFPTVTNLLSAHDSNRYFTARFVSAALSNKLIATSGLMYNSKFMGLSYSFCFSFTICTACASMYFVVSQPLCPPANPMFTPPPLEELFIPFLLHSFQYYFPNFTPGPPCTEGI</sequence>